<name>A0A382EF68_9ZZZZ</name>
<dbReference type="GO" id="GO:0005524">
    <property type="term" value="F:ATP binding"/>
    <property type="evidence" value="ECO:0007669"/>
    <property type="project" value="UniProtKB-KW"/>
</dbReference>
<reference evidence="9" key="1">
    <citation type="submission" date="2018-05" db="EMBL/GenBank/DDBJ databases">
        <authorList>
            <person name="Lanie J.A."/>
            <person name="Ng W.-L."/>
            <person name="Kazmierczak K.M."/>
            <person name="Andrzejewski T.M."/>
            <person name="Davidsen T.M."/>
            <person name="Wayne K.J."/>
            <person name="Tettelin H."/>
            <person name="Glass J.I."/>
            <person name="Rusch D."/>
            <person name="Podicherti R."/>
            <person name="Tsui H.-C.T."/>
            <person name="Winkler M.E."/>
        </authorList>
    </citation>
    <scope>NUCLEOTIDE SEQUENCE</scope>
</reference>
<feature type="non-terminal residue" evidence="9">
    <location>
        <position position="226"/>
    </location>
</feature>
<evidence type="ECO:0000256" key="7">
    <source>
        <dbReference type="ARBA" id="ARBA00033408"/>
    </source>
</evidence>
<gene>
    <name evidence="9" type="ORF">METZ01_LOCUS202212</name>
</gene>
<evidence type="ECO:0000259" key="8">
    <source>
        <dbReference type="Pfam" id="PF13476"/>
    </source>
</evidence>
<dbReference type="FunFam" id="3.40.50.300:FF:000319">
    <property type="entry name" value="DNA repair protein RecN"/>
    <property type="match status" value="1"/>
</dbReference>
<dbReference type="EMBL" id="UINC01044214">
    <property type="protein sequence ID" value="SVB49358.1"/>
    <property type="molecule type" value="Genomic_DNA"/>
</dbReference>
<dbReference type="PANTHER" id="PTHR11059">
    <property type="entry name" value="DNA REPAIR PROTEIN RECN"/>
    <property type="match status" value="1"/>
</dbReference>
<dbReference type="Pfam" id="PF13476">
    <property type="entry name" value="AAA_23"/>
    <property type="match status" value="1"/>
</dbReference>
<evidence type="ECO:0000313" key="9">
    <source>
        <dbReference type="EMBL" id="SVB49358.1"/>
    </source>
</evidence>
<dbReference type="Gene3D" id="3.40.50.300">
    <property type="entry name" value="P-loop containing nucleotide triphosphate hydrolases"/>
    <property type="match status" value="1"/>
</dbReference>
<evidence type="ECO:0000256" key="2">
    <source>
        <dbReference type="ARBA" id="ARBA00021315"/>
    </source>
</evidence>
<comment type="similarity">
    <text evidence="1">Belongs to the RecN family.</text>
</comment>
<dbReference type="PANTHER" id="PTHR11059:SF0">
    <property type="entry name" value="DNA REPAIR PROTEIN RECN"/>
    <property type="match status" value="1"/>
</dbReference>
<organism evidence="9">
    <name type="scientific">marine metagenome</name>
    <dbReference type="NCBI Taxonomy" id="408172"/>
    <lineage>
        <taxon>unclassified sequences</taxon>
        <taxon>metagenomes</taxon>
        <taxon>ecological metagenomes</taxon>
    </lineage>
</organism>
<sequence>MLKELRIKNYAIIDNLNVEFTSGLTVLTGETGAGKSIIIDALNLILGGRADTNFIRTGESSATVESIFEITNSQTLEILLEHGINAHDGEVVLRRTISNSGKNRCLVNDCTVTVGVLSKLGDRLVDIHGQHDHQALLNPEIHVDFLDLYGKTMDERNKFSKKYYEYLEDLRKLEDLRSKENDRVQREDLLRFQINEIDKANLSPEETDLLKLEKNKLQYAEKIHAS</sequence>
<evidence type="ECO:0000256" key="4">
    <source>
        <dbReference type="ARBA" id="ARBA00022763"/>
    </source>
</evidence>
<keyword evidence="3" id="KW-0547">Nucleotide-binding</keyword>
<keyword evidence="5" id="KW-0067">ATP-binding</keyword>
<dbReference type="GO" id="GO:0016887">
    <property type="term" value="F:ATP hydrolysis activity"/>
    <property type="evidence" value="ECO:0007669"/>
    <property type="project" value="InterPro"/>
</dbReference>
<dbReference type="InterPro" id="IPR027417">
    <property type="entry name" value="P-loop_NTPase"/>
</dbReference>
<evidence type="ECO:0000256" key="1">
    <source>
        <dbReference type="ARBA" id="ARBA00009441"/>
    </source>
</evidence>
<dbReference type="AlphaFoldDB" id="A0A382EF68"/>
<proteinExistence type="inferred from homology"/>
<dbReference type="InterPro" id="IPR038729">
    <property type="entry name" value="Rad50/SbcC_AAA"/>
</dbReference>
<accession>A0A382EF68</accession>
<protein>
    <recommendedName>
        <fullName evidence="2">DNA repair protein RecN</fullName>
    </recommendedName>
    <alternativeName>
        <fullName evidence="7">Recombination protein N</fullName>
    </alternativeName>
</protein>
<evidence type="ECO:0000256" key="3">
    <source>
        <dbReference type="ARBA" id="ARBA00022741"/>
    </source>
</evidence>
<dbReference type="GO" id="GO:0006310">
    <property type="term" value="P:DNA recombination"/>
    <property type="evidence" value="ECO:0007669"/>
    <property type="project" value="InterPro"/>
</dbReference>
<keyword evidence="6" id="KW-0234">DNA repair</keyword>
<dbReference type="GO" id="GO:0009432">
    <property type="term" value="P:SOS response"/>
    <property type="evidence" value="ECO:0007669"/>
    <property type="project" value="TreeGrafter"/>
</dbReference>
<dbReference type="CDD" id="cd03241">
    <property type="entry name" value="ABC_RecN"/>
    <property type="match status" value="1"/>
</dbReference>
<dbReference type="SUPFAM" id="SSF52540">
    <property type="entry name" value="P-loop containing nucleoside triphosphate hydrolases"/>
    <property type="match status" value="1"/>
</dbReference>
<dbReference type="GO" id="GO:0043590">
    <property type="term" value="C:bacterial nucleoid"/>
    <property type="evidence" value="ECO:0007669"/>
    <property type="project" value="TreeGrafter"/>
</dbReference>
<keyword evidence="4" id="KW-0227">DNA damage</keyword>
<evidence type="ECO:0000256" key="5">
    <source>
        <dbReference type="ARBA" id="ARBA00022840"/>
    </source>
</evidence>
<evidence type="ECO:0000256" key="6">
    <source>
        <dbReference type="ARBA" id="ARBA00023204"/>
    </source>
</evidence>
<feature type="domain" description="Rad50/SbcC-type AAA" evidence="8">
    <location>
        <begin position="4"/>
        <end position="214"/>
    </location>
</feature>
<dbReference type="InterPro" id="IPR004604">
    <property type="entry name" value="DNA_recomb/repair_RecN"/>
</dbReference>
<dbReference type="GO" id="GO:0006302">
    <property type="term" value="P:double-strand break repair"/>
    <property type="evidence" value="ECO:0007669"/>
    <property type="project" value="InterPro"/>
</dbReference>